<dbReference type="SUPFAM" id="SSF53041">
    <property type="entry name" value="Resolvase-like"/>
    <property type="match status" value="1"/>
</dbReference>
<sequence length="203" mass="22227">MFIGYARVSKSDGSQVPDLQIDALIQAGVDNNRIYHDHASSRKDSRPGLEACLKALQPGNTLIVWKPDRLGRDMKDLVSLVDDLESKKINFKVLTGTGAEIDTTTANGRLIFGIFAALAEYERELIRERTNAGLAAARARGRKGGRPPKMDKSTLKMAMTAMSDKNAVSLDIAKRLGMTTTTLYKYVNGDGTLKAEGEHLMNK</sequence>
<dbReference type="PANTHER" id="PTHR30461">
    <property type="entry name" value="DNA-INVERTASE FROM LAMBDOID PROPHAGE"/>
    <property type="match status" value="1"/>
</dbReference>
<proteinExistence type="predicted"/>
<evidence type="ECO:0000256" key="2">
    <source>
        <dbReference type="ARBA" id="ARBA00023172"/>
    </source>
</evidence>
<dbReference type="InterPro" id="IPR006119">
    <property type="entry name" value="Resolv_N"/>
</dbReference>
<dbReference type="RefSeq" id="WP_242282667.1">
    <property type="nucleotide sequence ID" value="NZ_JAKKSL010000001.1"/>
</dbReference>
<dbReference type="PROSITE" id="PS51736">
    <property type="entry name" value="RECOMBINASES_3"/>
    <property type="match status" value="1"/>
</dbReference>
<dbReference type="InterPro" id="IPR050639">
    <property type="entry name" value="SSR_resolvase"/>
</dbReference>
<dbReference type="EMBL" id="JAKKSL010000007">
    <property type="protein sequence ID" value="MCI2286032.1"/>
    <property type="molecule type" value="Genomic_DNA"/>
</dbReference>
<organism evidence="5 6">
    <name type="scientific">Colwellia maritima</name>
    <dbReference type="NCBI Taxonomy" id="2912588"/>
    <lineage>
        <taxon>Bacteria</taxon>
        <taxon>Pseudomonadati</taxon>
        <taxon>Pseudomonadota</taxon>
        <taxon>Gammaproteobacteria</taxon>
        <taxon>Alteromonadales</taxon>
        <taxon>Colwelliaceae</taxon>
        <taxon>Colwellia</taxon>
    </lineage>
</organism>
<feature type="domain" description="Resolvase/invertase-type recombinase catalytic" evidence="3">
    <location>
        <begin position="1"/>
        <end position="141"/>
    </location>
</feature>
<dbReference type="Proteomes" id="UP001139646">
    <property type="component" value="Unassembled WGS sequence"/>
</dbReference>
<evidence type="ECO:0000313" key="5">
    <source>
        <dbReference type="EMBL" id="MCI2286032.1"/>
    </source>
</evidence>
<accession>A0ABS9X8B7</accession>
<dbReference type="PANTHER" id="PTHR30461:SF2">
    <property type="entry name" value="SERINE RECOMBINASE PINE-RELATED"/>
    <property type="match status" value="1"/>
</dbReference>
<dbReference type="InterPro" id="IPR036162">
    <property type="entry name" value="Resolvase-like_N_sf"/>
</dbReference>
<evidence type="ECO:0000313" key="6">
    <source>
        <dbReference type="Proteomes" id="UP001139646"/>
    </source>
</evidence>
<keyword evidence="1" id="KW-0238">DNA-binding</keyword>
<protein>
    <submittedName>
        <fullName evidence="5">Recombinase family protein</fullName>
    </submittedName>
</protein>
<comment type="caution">
    <text evidence="5">The sequence shown here is derived from an EMBL/GenBank/DDBJ whole genome shotgun (WGS) entry which is preliminary data.</text>
</comment>
<keyword evidence="2" id="KW-0233">DNA recombination</keyword>
<evidence type="ECO:0000256" key="1">
    <source>
        <dbReference type="ARBA" id="ARBA00023125"/>
    </source>
</evidence>
<dbReference type="Pfam" id="PF00239">
    <property type="entry name" value="Resolvase"/>
    <property type="match status" value="1"/>
</dbReference>
<dbReference type="EMBL" id="JAKKSL010000001">
    <property type="protein sequence ID" value="MCI2282090.1"/>
    <property type="molecule type" value="Genomic_DNA"/>
</dbReference>
<dbReference type="SMART" id="SM00857">
    <property type="entry name" value="Resolvase"/>
    <property type="match status" value="1"/>
</dbReference>
<gene>
    <name evidence="4" type="ORF">L3081_00120</name>
    <name evidence="5" type="ORF">L3081_24730</name>
</gene>
<name>A0ABS9X8B7_9GAMM</name>
<evidence type="ECO:0000259" key="3">
    <source>
        <dbReference type="PROSITE" id="PS51736"/>
    </source>
</evidence>
<dbReference type="Gene3D" id="3.40.50.1390">
    <property type="entry name" value="Resolvase, N-terminal catalytic domain"/>
    <property type="match status" value="1"/>
</dbReference>
<reference evidence="5" key="1">
    <citation type="submission" date="2022-01" db="EMBL/GenBank/DDBJ databases">
        <title>Colwellia maritima, isolated from seawater.</title>
        <authorList>
            <person name="Kristyanto S."/>
            <person name="Jung J."/>
            <person name="Jeon C.O."/>
        </authorList>
    </citation>
    <scope>NUCLEOTIDE SEQUENCE</scope>
    <source>
        <strain evidence="5">MSW7</strain>
    </source>
</reference>
<evidence type="ECO:0000313" key="4">
    <source>
        <dbReference type="EMBL" id="MCI2282090.1"/>
    </source>
</evidence>
<keyword evidence="6" id="KW-1185">Reference proteome</keyword>
<dbReference type="CDD" id="cd03768">
    <property type="entry name" value="SR_ResInv"/>
    <property type="match status" value="1"/>
</dbReference>